<evidence type="ECO:0000259" key="1">
    <source>
        <dbReference type="Pfam" id="PF08818"/>
    </source>
</evidence>
<dbReference type="Pfam" id="PF08818">
    <property type="entry name" value="DUF1801"/>
    <property type="match status" value="1"/>
</dbReference>
<organism evidence="2 3">
    <name type="scientific">Kitasatospora paranensis</name>
    <dbReference type="NCBI Taxonomy" id="258053"/>
    <lineage>
        <taxon>Bacteria</taxon>
        <taxon>Bacillati</taxon>
        <taxon>Actinomycetota</taxon>
        <taxon>Actinomycetes</taxon>
        <taxon>Kitasatosporales</taxon>
        <taxon>Streptomycetaceae</taxon>
        <taxon>Kitasatospora</taxon>
    </lineage>
</organism>
<sequence length="123" mass="12825">MTRSATVDDYTASLPEAQQRICDLLLPLIEQAVPGTGAVWHGHPVWSLGAAPGKAPVCFVKAYAGHLAFGLWRGQEVADPSGRLAAGARSMASVRLRSTADVDAALFAGWLAAARDLEQAVAG</sequence>
<keyword evidence="3" id="KW-1185">Reference proteome</keyword>
<dbReference type="Proteomes" id="UP001596435">
    <property type="component" value="Unassembled WGS sequence"/>
</dbReference>
<comment type="caution">
    <text evidence="2">The sequence shown here is derived from an EMBL/GenBank/DDBJ whole genome shotgun (WGS) entry which is preliminary data.</text>
</comment>
<evidence type="ECO:0000313" key="3">
    <source>
        <dbReference type="Proteomes" id="UP001596435"/>
    </source>
</evidence>
<name>A0ABW2FSS2_9ACTN</name>
<protein>
    <submittedName>
        <fullName evidence="2">DUF1801 domain-containing protein</fullName>
    </submittedName>
</protein>
<proteinExistence type="predicted"/>
<dbReference type="RefSeq" id="WP_345705039.1">
    <property type="nucleotide sequence ID" value="NZ_BAABKV010000001.1"/>
</dbReference>
<accession>A0ABW2FSS2</accession>
<reference evidence="3" key="1">
    <citation type="journal article" date="2019" name="Int. J. Syst. Evol. Microbiol.">
        <title>The Global Catalogue of Microorganisms (GCM) 10K type strain sequencing project: providing services to taxonomists for standard genome sequencing and annotation.</title>
        <authorList>
            <consortium name="The Broad Institute Genomics Platform"/>
            <consortium name="The Broad Institute Genome Sequencing Center for Infectious Disease"/>
            <person name="Wu L."/>
            <person name="Ma J."/>
        </authorList>
    </citation>
    <scope>NUCLEOTIDE SEQUENCE [LARGE SCALE GENOMIC DNA]</scope>
    <source>
        <strain evidence="3">CGMCC 1.12859</strain>
    </source>
</reference>
<dbReference type="SUPFAM" id="SSF159888">
    <property type="entry name" value="YdhG-like"/>
    <property type="match status" value="1"/>
</dbReference>
<dbReference type="InterPro" id="IPR014922">
    <property type="entry name" value="YdhG-like"/>
</dbReference>
<feature type="domain" description="YdhG-like" evidence="1">
    <location>
        <begin position="19"/>
        <end position="114"/>
    </location>
</feature>
<dbReference type="EMBL" id="JBHTAJ010000018">
    <property type="protein sequence ID" value="MFC7180336.1"/>
    <property type="molecule type" value="Genomic_DNA"/>
</dbReference>
<gene>
    <name evidence="2" type="ORF">ACFQMG_12305</name>
</gene>
<evidence type="ECO:0000313" key="2">
    <source>
        <dbReference type="EMBL" id="MFC7180336.1"/>
    </source>
</evidence>